<dbReference type="PANTHER" id="PTHR32481">
    <property type="entry name" value="AMINOPEPTIDASE"/>
    <property type="match status" value="1"/>
</dbReference>
<evidence type="ECO:0000256" key="4">
    <source>
        <dbReference type="ARBA" id="ARBA00022723"/>
    </source>
</evidence>
<keyword evidence="3" id="KW-0645">Protease</keyword>
<evidence type="ECO:0000256" key="2">
    <source>
        <dbReference type="ARBA" id="ARBA00022438"/>
    </source>
</evidence>
<dbReference type="Proteomes" id="UP001144471">
    <property type="component" value="Unassembled WGS sequence"/>
</dbReference>
<dbReference type="GO" id="GO:0004177">
    <property type="term" value="F:aminopeptidase activity"/>
    <property type="evidence" value="ECO:0007669"/>
    <property type="project" value="UniProtKB-UniRule"/>
</dbReference>
<dbReference type="PIRSF" id="PIRSF001123">
    <property type="entry name" value="PepA_GA"/>
    <property type="match status" value="1"/>
</dbReference>
<evidence type="ECO:0000256" key="3">
    <source>
        <dbReference type="ARBA" id="ARBA00022670"/>
    </source>
</evidence>
<evidence type="ECO:0000313" key="10">
    <source>
        <dbReference type="Proteomes" id="UP001144471"/>
    </source>
</evidence>
<dbReference type="InterPro" id="IPR008007">
    <property type="entry name" value="Peptidase_M42"/>
</dbReference>
<comment type="cofactor">
    <cofactor evidence="8">
        <name>a divalent metal cation</name>
        <dbReference type="ChEBI" id="CHEBI:60240"/>
    </cofactor>
    <text evidence="8">Binds 2 divalent metal cations per subunit.</text>
</comment>
<name>A0A9W6LM62_9FUSO</name>
<dbReference type="Gene3D" id="2.40.30.40">
    <property type="entry name" value="Peptidase M42, domain 2"/>
    <property type="match status" value="1"/>
</dbReference>
<keyword evidence="10" id="KW-1185">Reference proteome</keyword>
<evidence type="ECO:0000256" key="1">
    <source>
        <dbReference type="ARBA" id="ARBA00006272"/>
    </source>
</evidence>
<keyword evidence="2" id="KW-0031">Aminopeptidase</keyword>
<protein>
    <submittedName>
        <fullName evidence="9">Peptidase M42</fullName>
    </submittedName>
</protein>
<dbReference type="EMBL" id="BSDY01000001">
    <property type="protein sequence ID" value="GLI54575.1"/>
    <property type="molecule type" value="Genomic_DNA"/>
</dbReference>
<dbReference type="SUPFAM" id="SSF101821">
    <property type="entry name" value="Aminopeptidase/glucanase lid domain"/>
    <property type="match status" value="1"/>
</dbReference>
<evidence type="ECO:0000313" key="9">
    <source>
        <dbReference type="EMBL" id="GLI54575.1"/>
    </source>
</evidence>
<dbReference type="GO" id="GO:0046872">
    <property type="term" value="F:metal ion binding"/>
    <property type="evidence" value="ECO:0007669"/>
    <property type="project" value="UniProtKB-UniRule"/>
</dbReference>
<dbReference type="GO" id="GO:0006508">
    <property type="term" value="P:proteolysis"/>
    <property type="evidence" value="ECO:0007669"/>
    <property type="project" value="UniProtKB-KW"/>
</dbReference>
<dbReference type="PANTHER" id="PTHR32481:SF7">
    <property type="entry name" value="AMINOPEPTIDASE YHFE-RELATED"/>
    <property type="match status" value="1"/>
</dbReference>
<proteinExistence type="inferred from homology"/>
<keyword evidence="5" id="KW-0378">Hydrolase</keyword>
<dbReference type="SUPFAM" id="SSF53187">
    <property type="entry name" value="Zn-dependent exopeptidases"/>
    <property type="match status" value="1"/>
</dbReference>
<comment type="similarity">
    <text evidence="1 6">Belongs to the peptidase M42 family.</text>
</comment>
<dbReference type="InterPro" id="IPR023367">
    <property type="entry name" value="Peptidase_M42_dom2"/>
</dbReference>
<organism evidence="9 10">
    <name type="scientific">Propionigenium maris DSM 9537</name>
    <dbReference type="NCBI Taxonomy" id="1123000"/>
    <lineage>
        <taxon>Bacteria</taxon>
        <taxon>Fusobacteriati</taxon>
        <taxon>Fusobacteriota</taxon>
        <taxon>Fusobacteriia</taxon>
        <taxon>Fusobacteriales</taxon>
        <taxon>Fusobacteriaceae</taxon>
        <taxon>Propionigenium</taxon>
    </lineage>
</organism>
<dbReference type="InterPro" id="IPR051464">
    <property type="entry name" value="Peptidase_M42_aminopept"/>
</dbReference>
<keyword evidence="4 8" id="KW-0479">Metal-binding</keyword>
<comment type="caution">
    <text evidence="9">The sequence shown here is derived from an EMBL/GenBank/DDBJ whole genome shotgun (WGS) entry which is preliminary data.</text>
</comment>
<dbReference type="Pfam" id="PF05343">
    <property type="entry name" value="Peptidase_M42"/>
    <property type="match status" value="1"/>
</dbReference>
<accession>A0A9W6LM62</accession>
<feature type="binding site" evidence="8">
    <location>
        <position position="242"/>
    </location>
    <ligand>
        <name>Zn(2+)</name>
        <dbReference type="ChEBI" id="CHEBI:29105"/>
        <label>1</label>
    </ligand>
</feature>
<evidence type="ECO:0000256" key="8">
    <source>
        <dbReference type="PIRSR" id="PIRSR001123-2"/>
    </source>
</evidence>
<dbReference type="AlphaFoldDB" id="A0A9W6LM62"/>
<feature type="binding site" evidence="8">
    <location>
        <position position="70"/>
    </location>
    <ligand>
        <name>Zn(2+)</name>
        <dbReference type="ChEBI" id="CHEBI:29105"/>
        <label>1</label>
    </ligand>
</feature>
<feature type="binding site" evidence="8">
    <location>
        <position position="188"/>
    </location>
    <ligand>
        <name>Zn(2+)</name>
        <dbReference type="ChEBI" id="CHEBI:29105"/>
        <label>2</label>
    </ligand>
</feature>
<sequence length="343" mass="38569">MNTIDWNYIKDFTQELMDIPTPGGYTQMGILRCIQEFERFGVKYITTKKGAVIGEIEGRSSEGATLISAHIDTLGAMVKSIKSNGRPVLTNIGGFSWNCVEGENLVIHTQDGRRYTGSLLPSKASRHTYGEEVTNLLRSQENMEVRIDEFTSTKEETTALGIAVGDFVTFHTRTIFTENGFIKSRYIDDKVCVAQLFAYIKYLRDNNLKPERKVYFYISNYEEIGHGISYIPPEVEDFIALDVGLVAEDAAGDERRVNIVAKDSRTPYDFNLRSKLVNICLEKGINYTLDVHNRYGSDASIAATQGFDVNFSCIGPSVDASHHYERTHRDGVVETIKLLIEVL</sequence>
<feature type="active site" description="Proton acceptor" evidence="7">
    <location>
        <position position="222"/>
    </location>
</feature>
<evidence type="ECO:0000256" key="7">
    <source>
        <dbReference type="PIRSR" id="PIRSR001123-1"/>
    </source>
</evidence>
<gene>
    <name evidence="9" type="ORF">PM10SUCC1_00900</name>
</gene>
<dbReference type="CDD" id="cd05657">
    <property type="entry name" value="M42_glucanase_like"/>
    <property type="match status" value="1"/>
</dbReference>
<evidence type="ECO:0000256" key="6">
    <source>
        <dbReference type="PIRNR" id="PIRNR001123"/>
    </source>
</evidence>
<feature type="binding site" evidence="8">
    <location>
        <position position="188"/>
    </location>
    <ligand>
        <name>Zn(2+)</name>
        <dbReference type="ChEBI" id="CHEBI:29105"/>
        <label>1</label>
    </ligand>
</feature>
<reference evidence="9" key="1">
    <citation type="submission" date="2022-12" db="EMBL/GenBank/DDBJ databases">
        <title>Reference genome sequencing for broad-spectrum identification of bacterial and archaeal isolates by mass spectrometry.</title>
        <authorList>
            <person name="Sekiguchi Y."/>
            <person name="Tourlousse D.M."/>
        </authorList>
    </citation>
    <scope>NUCLEOTIDE SEQUENCE</scope>
    <source>
        <strain evidence="9">10succ1</strain>
    </source>
</reference>
<feature type="binding site" evidence="8">
    <location>
        <position position="223"/>
    </location>
    <ligand>
        <name>Zn(2+)</name>
        <dbReference type="ChEBI" id="CHEBI:29105"/>
        <label>2</label>
    </ligand>
</feature>
<evidence type="ECO:0000256" key="5">
    <source>
        <dbReference type="ARBA" id="ARBA00022801"/>
    </source>
</evidence>
<dbReference type="Gene3D" id="3.40.630.10">
    <property type="entry name" value="Zn peptidases"/>
    <property type="match status" value="1"/>
</dbReference>